<evidence type="ECO:0000256" key="3">
    <source>
        <dbReference type="ARBA" id="ARBA00022448"/>
    </source>
</evidence>
<keyword evidence="4 15" id="KW-0349">Heme</keyword>
<keyword evidence="3 15" id="KW-0813">Transport</keyword>
<evidence type="ECO:0000256" key="13">
    <source>
        <dbReference type="ARBA" id="ARBA00048649"/>
    </source>
</evidence>
<feature type="site" description="Influences the redox potential of the prosthetic heme and FAD groups" evidence="15">
    <location>
        <position position="84"/>
    </location>
</feature>
<dbReference type="AlphaFoldDB" id="A0A0J6CWU5"/>
<dbReference type="GO" id="GO:0020037">
    <property type="term" value="F:heme binding"/>
    <property type="evidence" value="ECO:0007669"/>
    <property type="project" value="InterPro"/>
</dbReference>
<evidence type="ECO:0000256" key="10">
    <source>
        <dbReference type="ARBA" id="ARBA00023002"/>
    </source>
</evidence>
<keyword evidence="8 15" id="KW-0274">FAD</keyword>
<feature type="binding site" evidence="15">
    <location>
        <begin position="274"/>
        <end position="279"/>
    </location>
    <ligand>
        <name>NADP(+)</name>
        <dbReference type="ChEBI" id="CHEBI:58349"/>
    </ligand>
</feature>
<dbReference type="OrthoDB" id="9801223at2"/>
<evidence type="ECO:0000256" key="4">
    <source>
        <dbReference type="ARBA" id="ARBA00022617"/>
    </source>
</evidence>
<feature type="domain" description="FAD-binding FR-type" evidence="17">
    <location>
        <begin position="152"/>
        <end position="262"/>
    </location>
</feature>
<dbReference type="Pfam" id="PF00175">
    <property type="entry name" value="NAD_binding_1"/>
    <property type="match status" value="1"/>
</dbReference>
<keyword evidence="6 15" id="KW-0285">Flavoprotein</keyword>
<keyword evidence="9 15" id="KW-0521">NADP</keyword>
<dbReference type="CDD" id="cd06184">
    <property type="entry name" value="flavohem_like_fad_nad_binding"/>
    <property type="match status" value="1"/>
</dbReference>
<comment type="similarity">
    <text evidence="1 15">In the C-terminal section; belongs to the flavoprotein pyridine nucleotide cytochrome reductase family.</text>
</comment>
<dbReference type="PROSITE" id="PS01033">
    <property type="entry name" value="GLOBIN"/>
    <property type="match status" value="1"/>
</dbReference>
<evidence type="ECO:0000313" key="18">
    <source>
        <dbReference type="EMBL" id="KMM37588.1"/>
    </source>
</evidence>
<keyword evidence="12 15" id="KW-0520">NAD</keyword>
<evidence type="ECO:0000259" key="16">
    <source>
        <dbReference type="PROSITE" id="PS01033"/>
    </source>
</evidence>
<dbReference type="GO" id="GO:0008941">
    <property type="term" value="F:nitric oxide dioxygenase NAD(P)H activity"/>
    <property type="evidence" value="ECO:0007669"/>
    <property type="project" value="UniProtKB-UniRule"/>
</dbReference>
<feature type="active site" description="Charge relay system" evidence="15">
    <location>
        <position position="95"/>
    </location>
</feature>
<feature type="region of interest" description="Reductase" evidence="15">
    <location>
        <begin position="149"/>
        <end position="404"/>
    </location>
</feature>
<dbReference type="Gene3D" id="2.40.30.10">
    <property type="entry name" value="Translation factors"/>
    <property type="match status" value="1"/>
</dbReference>
<evidence type="ECO:0000313" key="19">
    <source>
        <dbReference type="Proteomes" id="UP000035996"/>
    </source>
</evidence>
<feature type="binding site" evidence="15">
    <location>
        <begin position="392"/>
        <end position="395"/>
    </location>
    <ligand>
        <name>FAD</name>
        <dbReference type="ChEBI" id="CHEBI:57692"/>
    </ligand>
</feature>
<comment type="cofactor">
    <cofactor evidence="15">
        <name>FAD</name>
        <dbReference type="ChEBI" id="CHEBI:57692"/>
    </cofactor>
    <text evidence="15">Binds 1 FAD per subunit.</text>
</comment>
<name>A0A0J6CWU5_9BACL</name>
<dbReference type="FunFam" id="2.40.30.10:FF:000034">
    <property type="entry name" value="Flavohemoprotein"/>
    <property type="match status" value="1"/>
</dbReference>
<gene>
    <name evidence="15" type="primary">hmp</name>
    <name evidence="18" type="ORF">AB986_17255</name>
</gene>
<comment type="function">
    <text evidence="15">Is involved in NO detoxification in an aerobic process, termed nitric oxide dioxygenase (NOD) reaction that utilizes O(2) and NAD(P)H to convert NO to nitrate, which protects the bacterium from various noxious nitrogen compounds. Therefore, plays a central role in the inducible response to nitrosative stress.</text>
</comment>
<comment type="similarity">
    <text evidence="2 15">Belongs to the globin family. Two-domain flavohemoproteins subfamily.</text>
</comment>
<reference evidence="18" key="1">
    <citation type="submission" date="2015-06" db="EMBL/GenBank/DDBJ databases">
        <authorList>
            <person name="Liu B."/>
            <person name="Wang J."/>
            <person name="Zhu Y."/>
            <person name="Liu G."/>
            <person name="Chen Q."/>
            <person name="Zheng C."/>
            <person name="Che J."/>
            <person name="Ge C."/>
            <person name="Shi H."/>
            <person name="Pan Z."/>
            <person name="Liu X."/>
        </authorList>
    </citation>
    <scope>NUCLEOTIDE SEQUENCE [LARGE SCALE GENOMIC DNA]</scope>
    <source>
        <strain evidence="18">DSM 16346</strain>
    </source>
</reference>
<evidence type="ECO:0000256" key="15">
    <source>
        <dbReference type="HAMAP-Rule" id="MF_01252"/>
    </source>
</evidence>
<evidence type="ECO:0000256" key="5">
    <source>
        <dbReference type="ARBA" id="ARBA00022621"/>
    </source>
</evidence>
<dbReference type="InterPro" id="IPR001433">
    <property type="entry name" value="OxRdtase_FAD/NAD-bd"/>
</dbReference>
<dbReference type="EC" id="1.14.12.17" evidence="15"/>
<dbReference type="PATRIC" id="fig|157733.3.peg.1546"/>
<evidence type="ECO:0000256" key="6">
    <source>
        <dbReference type="ARBA" id="ARBA00022630"/>
    </source>
</evidence>
<dbReference type="PANTHER" id="PTHR43396:SF3">
    <property type="entry name" value="FLAVOHEMOPROTEIN"/>
    <property type="match status" value="1"/>
</dbReference>
<dbReference type="Pfam" id="PF00042">
    <property type="entry name" value="Globin"/>
    <property type="match status" value="1"/>
</dbReference>
<dbReference type="PROSITE" id="PS51384">
    <property type="entry name" value="FAD_FR"/>
    <property type="match status" value="1"/>
</dbReference>
<dbReference type="GO" id="GO:0019825">
    <property type="term" value="F:oxygen binding"/>
    <property type="evidence" value="ECO:0007669"/>
    <property type="project" value="InterPro"/>
</dbReference>
<dbReference type="InterPro" id="IPR000971">
    <property type="entry name" value="Globin"/>
</dbReference>
<evidence type="ECO:0000256" key="14">
    <source>
        <dbReference type="ARBA" id="ARBA00049433"/>
    </source>
</evidence>
<dbReference type="InterPro" id="IPR017938">
    <property type="entry name" value="Riboflavin_synthase-like_b-brl"/>
</dbReference>
<keyword evidence="7 15" id="KW-0479">Metal-binding</keyword>
<dbReference type="GO" id="GO:0046210">
    <property type="term" value="P:nitric oxide catabolic process"/>
    <property type="evidence" value="ECO:0007669"/>
    <property type="project" value="TreeGrafter"/>
</dbReference>
<feature type="site" description="Involved in heme-bound ligand stabilization and O-O bond activation" evidence="15">
    <location>
        <position position="29"/>
    </location>
</feature>
<dbReference type="FunFam" id="3.40.50.80:FF:000010">
    <property type="entry name" value="Flavohemoprotein"/>
    <property type="match status" value="1"/>
</dbReference>
<comment type="caution">
    <text evidence="18">The sequence shown here is derived from an EMBL/GenBank/DDBJ whole genome shotgun (WGS) entry which is preliminary data.</text>
</comment>
<protein>
    <recommendedName>
        <fullName evidence="15">Flavohemoprotein</fullName>
    </recommendedName>
    <alternativeName>
        <fullName evidence="15">Flavohemoglobin</fullName>
    </alternativeName>
    <alternativeName>
        <fullName evidence="15">Hemoglobin-like protein</fullName>
    </alternativeName>
    <alternativeName>
        <fullName evidence="15">Nitric oxide dioxygenase</fullName>
        <shortName evidence="15">NO oxygenase</shortName>
        <shortName evidence="15">NOD</shortName>
        <ecNumber evidence="15">1.14.12.17</ecNumber>
    </alternativeName>
</protein>
<evidence type="ECO:0000256" key="8">
    <source>
        <dbReference type="ARBA" id="ARBA00022827"/>
    </source>
</evidence>
<evidence type="ECO:0000259" key="17">
    <source>
        <dbReference type="PROSITE" id="PS51384"/>
    </source>
</evidence>
<dbReference type="GO" id="GO:0005344">
    <property type="term" value="F:oxygen carrier activity"/>
    <property type="evidence" value="ECO:0007669"/>
    <property type="project" value="UniProtKB-UniRule"/>
</dbReference>
<evidence type="ECO:0000256" key="1">
    <source>
        <dbReference type="ARBA" id="ARBA00006401"/>
    </source>
</evidence>
<dbReference type="Gene3D" id="1.10.490.10">
    <property type="entry name" value="Globins"/>
    <property type="match status" value="1"/>
</dbReference>
<dbReference type="InterPro" id="IPR017927">
    <property type="entry name" value="FAD-bd_FR_type"/>
</dbReference>
<keyword evidence="15" id="KW-0216">Detoxification</keyword>
<evidence type="ECO:0000256" key="9">
    <source>
        <dbReference type="ARBA" id="ARBA00022857"/>
    </source>
</evidence>
<comment type="catalytic activity">
    <reaction evidence="13 15">
        <text>2 nitric oxide + NADH + 2 O2 = 2 nitrate + NAD(+) + H(+)</text>
        <dbReference type="Rhea" id="RHEA:19469"/>
        <dbReference type="ChEBI" id="CHEBI:15378"/>
        <dbReference type="ChEBI" id="CHEBI:15379"/>
        <dbReference type="ChEBI" id="CHEBI:16480"/>
        <dbReference type="ChEBI" id="CHEBI:17632"/>
        <dbReference type="ChEBI" id="CHEBI:57540"/>
        <dbReference type="ChEBI" id="CHEBI:57945"/>
        <dbReference type="EC" id="1.14.12.17"/>
    </reaction>
</comment>
<organism evidence="18 19">
    <name type="scientific">Guptibacillus hwajinpoensis</name>
    <dbReference type="NCBI Taxonomy" id="208199"/>
    <lineage>
        <taxon>Bacteria</taxon>
        <taxon>Bacillati</taxon>
        <taxon>Bacillota</taxon>
        <taxon>Bacilli</taxon>
        <taxon>Bacillales</taxon>
        <taxon>Guptibacillaceae</taxon>
        <taxon>Guptibacillus</taxon>
    </lineage>
</organism>
<dbReference type="SUPFAM" id="SSF52343">
    <property type="entry name" value="Ferredoxin reductase-like, C-terminal NADP-linked domain"/>
    <property type="match status" value="1"/>
</dbReference>
<dbReference type="CDD" id="cd14777">
    <property type="entry name" value="Yhb1-globin-like"/>
    <property type="match status" value="1"/>
</dbReference>
<feature type="active site" description="Charge relay system" evidence="15">
    <location>
        <position position="137"/>
    </location>
</feature>
<sequence>MLSTNTITTIKSTVPVLEVHGTEITKRFYNMLFKNHPALLNIFNHANQKQGRQQEALANAVYAAAKHIDQLEAILPVVKQVAHKHRSLGVKPEHYPIVGEYLLKAIKDVLKDDATDEILQAWEEAYGVIANVFIEVENEMYEEAAKQPGGWDEERNFVVDRKEQESEVITSFYLKPVDGKPIASFKSGQYISVKLEIPDDEFTHIRQYSLSDAPDKSYYRISVKKEKNPSKPDGIVSNYLHDHVNIGDTLSITAPAGDFYLEDESTPIVLLSGGVGITPMLSMLKSSVLQDRKTTFIHASLNGSVHAFQEEVSSLNHPSLEYFVCYESPTQEDHNNRIFHKEGFVDREWLSETLSLEPNTHYYFCGPLQFMKAVKEALIKLGVEENQMHYEFFGPAVALQQSME</sequence>
<accession>A0A0J6CWU5</accession>
<keyword evidence="19" id="KW-1185">Reference proteome</keyword>
<evidence type="ECO:0000256" key="2">
    <source>
        <dbReference type="ARBA" id="ARBA00008414"/>
    </source>
</evidence>
<dbReference type="Proteomes" id="UP000035996">
    <property type="component" value="Unassembled WGS sequence"/>
</dbReference>
<dbReference type="STRING" id="157733.AB986_17255"/>
<evidence type="ECO:0000256" key="12">
    <source>
        <dbReference type="ARBA" id="ARBA00023027"/>
    </source>
</evidence>
<dbReference type="GO" id="GO:0009636">
    <property type="term" value="P:response to toxic substance"/>
    <property type="evidence" value="ECO:0007669"/>
    <property type="project" value="UniProtKB-KW"/>
</dbReference>
<dbReference type="InterPro" id="IPR023950">
    <property type="entry name" value="Hmp"/>
</dbReference>
<feature type="domain" description="Globin" evidence="16">
    <location>
        <begin position="1"/>
        <end position="138"/>
    </location>
</feature>
<keyword evidence="10 15" id="KW-0560">Oxidoreductase</keyword>
<dbReference type="InterPro" id="IPR012292">
    <property type="entry name" value="Globin/Proto"/>
</dbReference>
<dbReference type="GO" id="GO:0071949">
    <property type="term" value="F:FAD binding"/>
    <property type="evidence" value="ECO:0007669"/>
    <property type="project" value="InterPro"/>
</dbReference>
<keyword evidence="5 15" id="KW-0561">Oxygen transport</keyword>
<dbReference type="SUPFAM" id="SSF46458">
    <property type="entry name" value="Globin-like"/>
    <property type="match status" value="1"/>
</dbReference>
<feature type="binding site" description="proximal binding residue" evidence="15">
    <location>
        <position position="85"/>
    </location>
    <ligand>
        <name>heme b</name>
        <dbReference type="ChEBI" id="CHEBI:60344"/>
    </ligand>
    <ligandPart>
        <name>Fe</name>
        <dbReference type="ChEBI" id="CHEBI:18248"/>
    </ligandPart>
</feature>
<dbReference type="GO" id="GO:0046872">
    <property type="term" value="F:metal ion binding"/>
    <property type="evidence" value="ECO:0007669"/>
    <property type="project" value="UniProtKB-KW"/>
</dbReference>
<dbReference type="NCBIfam" id="NF009805">
    <property type="entry name" value="PRK13289.1"/>
    <property type="match status" value="1"/>
</dbReference>
<dbReference type="GO" id="GO:0071500">
    <property type="term" value="P:cellular response to nitrosative stress"/>
    <property type="evidence" value="ECO:0007669"/>
    <property type="project" value="TreeGrafter"/>
</dbReference>
<evidence type="ECO:0000256" key="7">
    <source>
        <dbReference type="ARBA" id="ARBA00022723"/>
    </source>
</evidence>
<comment type="catalytic activity">
    <reaction evidence="14 15">
        <text>2 nitric oxide + NADPH + 2 O2 = 2 nitrate + NADP(+) + H(+)</text>
        <dbReference type="Rhea" id="RHEA:19465"/>
        <dbReference type="ChEBI" id="CHEBI:15378"/>
        <dbReference type="ChEBI" id="CHEBI:15379"/>
        <dbReference type="ChEBI" id="CHEBI:16480"/>
        <dbReference type="ChEBI" id="CHEBI:17632"/>
        <dbReference type="ChEBI" id="CHEBI:57783"/>
        <dbReference type="ChEBI" id="CHEBI:58349"/>
        <dbReference type="EC" id="1.14.12.17"/>
    </reaction>
</comment>
<dbReference type="PANTHER" id="PTHR43396">
    <property type="entry name" value="FLAVOHEMOPROTEIN"/>
    <property type="match status" value="1"/>
</dbReference>
<dbReference type="Gene3D" id="3.40.50.80">
    <property type="entry name" value="Nucleotide-binding domain of ferredoxin-NADP reductase (FNR) module"/>
    <property type="match status" value="1"/>
</dbReference>
<dbReference type="FunFam" id="1.10.490.10:FF:000003">
    <property type="entry name" value="Flavohemoprotein"/>
    <property type="match status" value="1"/>
</dbReference>
<feature type="binding site" evidence="15">
    <location>
        <begin position="206"/>
        <end position="209"/>
    </location>
    <ligand>
        <name>FAD</name>
        <dbReference type="ChEBI" id="CHEBI:57692"/>
    </ligand>
</feature>
<feature type="binding site" evidence="15">
    <location>
        <position position="190"/>
    </location>
    <ligand>
        <name>FAD</name>
        <dbReference type="ChEBI" id="CHEBI:57692"/>
    </ligand>
</feature>
<dbReference type="InterPro" id="IPR008333">
    <property type="entry name" value="Cbr1-like_FAD-bd_dom"/>
</dbReference>
<dbReference type="InterPro" id="IPR039261">
    <property type="entry name" value="FNR_nucleotide-bd"/>
</dbReference>
<comment type="cofactor">
    <cofactor evidence="15">
        <name>heme b</name>
        <dbReference type="ChEBI" id="CHEBI:60344"/>
    </cofactor>
    <text evidence="15">Binds 1 heme b (iron(II)-protoporphyrin IX) group per subunit.</text>
</comment>
<feature type="site" description="Influences the redox potential of the prosthetic heme and FAD groups" evidence="15">
    <location>
        <position position="391"/>
    </location>
</feature>
<comment type="domain">
    <text evidence="15">Consists of two distinct domains; an N-terminal heme-containing oxygen-binding domain and a C-terminal reductase domain with binding sites for FAD and NAD(P)H.</text>
</comment>
<dbReference type="PRINTS" id="PR00410">
    <property type="entry name" value="PHEHYDRXLASE"/>
</dbReference>
<dbReference type="EMBL" id="LELK01000004">
    <property type="protein sequence ID" value="KMM37588.1"/>
    <property type="molecule type" value="Genomic_DNA"/>
</dbReference>
<dbReference type="Pfam" id="PF00970">
    <property type="entry name" value="FAD_binding_6"/>
    <property type="match status" value="1"/>
</dbReference>
<dbReference type="RefSeq" id="WP_048312718.1">
    <property type="nucleotide sequence ID" value="NZ_CP119526.1"/>
</dbReference>
<dbReference type="InterPro" id="IPR001709">
    <property type="entry name" value="Flavoprot_Pyr_Nucl_cyt_Rdtase"/>
</dbReference>
<dbReference type="HAMAP" id="MF_01252">
    <property type="entry name" value="Hmp"/>
    <property type="match status" value="1"/>
</dbReference>
<evidence type="ECO:0000256" key="11">
    <source>
        <dbReference type="ARBA" id="ARBA00023004"/>
    </source>
</evidence>
<keyword evidence="11 15" id="KW-0408">Iron</keyword>
<dbReference type="InterPro" id="IPR009050">
    <property type="entry name" value="Globin-like_sf"/>
</dbReference>
<proteinExistence type="inferred from homology"/>
<dbReference type="PRINTS" id="PR00371">
    <property type="entry name" value="FPNCR"/>
</dbReference>
<dbReference type="SUPFAM" id="SSF63380">
    <property type="entry name" value="Riboflavin synthase domain-like"/>
    <property type="match status" value="1"/>
</dbReference>